<dbReference type="InterPro" id="IPR010540">
    <property type="entry name" value="CmpB_TMEM229"/>
</dbReference>
<feature type="transmembrane region" description="Helical" evidence="2">
    <location>
        <begin position="144"/>
        <end position="167"/>
    </location>
</feature>
<evidence type="ECO:0000313" key="4">
    <source>
        <dbReference type="EMBL" id="RGU91806.1"/>
    </source>
</evidence>
<dbReference type="Pfam" id="PF06541">
    <property type="entry name" value="ABC_trans_CmpB"/>
    <property type="match status" value="1"/>
</dbReference>
<feature type="domain" description="Nudix hydrolase" evidence="3">
    <location>
        <begin position="265"/>
        <end position="390"/>
    </location>
</feature>
<dbReference type="SUPFAM" id="SSF55811">
    <property type="entry name" value="Nudix"/>
    <property type="match status" value="1"/>
</dbReference>
<feature type="transmembrane region" description="Helical" evidence="2">
    <location>
        <begin position="66"/>
        <end position="91"/>
    </location>
</feature>
<organism evidence="4 5">
    <name type="scientific">Holdemanella biformis</name>
    <dbReference type="NCBI Taxonomy" id="1735"/>
    <lineage>
        <taxon>Bacteria</taxon>
        <taxon>Bacillati</taxon>
        <taxon>Bacillota</taxon>
        <taxon>Erysipelotrichia</taxon>
        <taxon>Erysipelotrichales</taxon>
        <taxon>Erysipelotrichaceae</taxon>
        <taxon>Holdemanella</taxon>
    </lineage>
</organism>
<comment type="similarity">
    <text evidence="1">Belongs to the Nudix hydrolase family.</text>
</comment>
<dbReference type="AlphaFoldDB" id="A0A395W9H5"/>
<dbReference type="EMBL" id="QRYQ01000009">
    <property type="protein sequence ID" value="RGU91806.1"/>
    <property type="molecule type" value="Genomic_DNA"/>
</dbReference>
<dbReference type="InterPro" id="IPR000086">
    <property type="entry name" value="NUDIX_hydrolase_dom"/>
</dbReference>
<evidence type="ECO:0000259" key="3">
    <source>
        <dbReference type="PROSITE" id="PS51462"/>
    </source>
</evidence>
<keyword evidence="2" id="KW-0472">Membrane</keyword>
<evidence type="ECO:0000313" key="5">
    <source>
        <dbReference type="Proteomes" id="UP000265489"/>
    </source>
</evidence>
<dbReference type="CDD" id="cd18875">
    <property type="entry name" value="NUDIX_Hydrolase"/>
    <property type="match status" value="1"/>
</dbReference>
<evidence type="ECO:0000256" key="2">
    <source>
        <dbReference type="SAM" id="Phobius"/>
    </source>
</evidence>
<gene>
    <name evidence="4" type="ORF">DWW32_06190</name>
</gene>
<dbReference type="InterPro" id="IPR015797">
    <property type="entry name" value="NUDIX_hydrolase-like_dom_sf"/>
</dbReference>
<feature type="transmembrane region" description="Helical" evidence="2">
    <location>
        <begin position="38"/>
        <end position="60"/>
    </location>
</feature>
<dbReference type="GeneID" id="66579299"/>
<evidence type="ECO:0000256" key="1">
    <source>
        <dbReference type="ARBA" id="ARBA00005582"/>
    </source>
</evidence>
<dbReference type="Gene3D" id="3.90.79.10">
    <property type="entry name" value="Nucleoside Triphosphate Pyrophosphohydrolase"/>
    <property type="match status" value="1"/>
</dbReference>
<dbReference type="RefSeq" id="WP_118325134.1">
    <property type="nucleotide sequence ID" value="NZ_QRYH01000006.1"/>
</dbReference>
<dbReference type="PANTHER" id="PTHR43736:SF1">
    <property type="entry name" value="DIHYDRONEOPTERIN TRIPHOSPHATE DIPHOSPHATASE"/>
    <property type="match status" value="1"/>
</dbReference>
<reference evidence="4 5" key="1">
    <citation type="submission" date="2018-08" db="EMBL/GenBank/DDBJ databases">
        <title>A genome reference for cultivated species of the human gut microbiota.</title>
        <authorList>
            <person name="Zou Y."/>
            <person name="Xue W."/>
            <person name="Luo G."/>
        </authorList>
    </citation>
    <scope>NUCLEOTIDE SEQUENCE [LARGE SCALE GENOMIC DNA]</scope>
    <source>
        <strain evidence="4 5">AF15-20</strain>
    </source>
</reference>
<feature type="transmembrane region" description="Helical" evidence="2">
    <location>
        <begin position="111"/>
        <end position="132"/>
    </location>
</feature>
<sequence length="407" mass="47129">MMEFVYAYAYFILYAFLGWVCEDLYCGIPAKKFINRGFFYGPYCPIYGVGALLVLYPLLFVKDYPILVFILGVIITSTLEYITSWVMEILFKTRWWDYSKRFMNINGRVCLLNSTLFGIMSIVVVYIIHPVIQDIVLDIPLTALMSFLSAFTIGFGIDCVFTVLALLRRKKVFQKVQTQMEAFKKDFEAESQLRVQEAQEAFQEWMLSRPDLSQRIEEFQSSLDNFSLEAKKHISKAFPERRISTEIRNIVADGKLALERRRLNANKQAEYCELTNMVMVQDEKGNVLVQNSKNPNGYTLPTGHIELGESFVQSAIRDVKKKTGLDVDQLELCGTKQFITSDNCRHIVFLYKTNVFNGKINEESYWIPLSNIQDYKLVSGLSDVLEVFAGTKFNELYYNAQYQLKKY</sequence>
<keyword evidence="2" id="KW-1133">Transmembrane helix</keyword>
<dbReference type="Pfam" id="PF00293">
    <property type="entry name" value="NUDIX"/>
    <property type="match status" value="1"/>
</dbReference>
<keyword evidence="2" id="KW-0812">Transmembrane</keyword>
<name>A0A395W9H5_9FIRM</name>
<comment type="caution">
    <text evidence="4">The sequence shown here is derived from an EMBL/GenBank/DDBJ whole genome shotgun (WGS) entry which is preliminary data.</text>
</comment>
<dbReference type="Proteomes" id="UP000265489">
    <property type="component" value="Unassembled WGS sequence"/>
</dbReference>
<proteinExistence type="inferred from homology"/>
<feature type="transmembrane region" description="Helical" evidence="2">
    <location>
        <begin position="6"/>
        <end position="26"/>
    </location>
</feature>
<protein>
    <submittedName>
        <fullName evidence="4">NUDIX domain-containing protein</fullName>
    </submittedName>
</protein>
<accession>A0A395W9H5</accession>
<dbReference type="PROSITE" id="PS51462">
    <property type="entry name" value="NUDIX"/>
    <property type="match status" value="1"/>
</dbReference>
<dbReference type="PANTHER" id="PTHR43736">
    <property type="entry name" value="ADP-RIBOSE PYROPHOSPHATASE"/>
    <property type="match status" value="1"/>
</dbReference>